<dbReference type="InterPro" id="IPR004299">
    <property type="entry name" value="MBOAT_fam"/>
</dbReference>
<evidence type="ECO:0000256" key="6">
    <source>
        <dbReference type="SAM" id="Phobius"/>
    </source>
</evidence>
<protein>
    <recommendedName>
        <fullName evidence="9">Protein-cysteine N-palmitoyltransferase Rasp</fullName>
    </recommendedName>
</protein>
<proteinExistence type="inferred from homology"/>
<feature type="transmembrane region" description="Helical" evidence="6">
    <location>
        <begin position="377"/>
        <end position="395"/>
    </location>
</feature>
<dbReference type="GeneID" id="126883197"/>
<accession>A0ABM5K2I6</accession>
<comment type="subcellular location">
    <subcellularLocation>
        <location evidence="1">Membrane</location>
        <topology evidence="1">Multi-pass membrane protein</topology>
    </subcellularLocation>
</comment>
<dbReference type="RefSeq" id="XP_050504401.1">
    <property type="nucleotide sequence ID" value="XM_050648444.1"/>
</dbReference>
<feature type="transmembrane region" description="Helical" evidence="6">
    <location>
        <begin position="201"/>
        <end position="219"/>
    </location>
</feature>
<evidence type="ECO:0000256" key="3">
    <source>
        <dbReference type="ARBA" id="ARBA00022989"/>
    </source>
</evidence>
<keyword evidence="4 6" id="KW-0472">Membrane</keyword>
<feature type="transmembrane region" description="Helical" evidence="6">
    <location>
        <begin position="170"/>
        <end position="189"/>
    </location>
</feature>
<evidence type="ECO:0000256" key="2">
    <source>
        <dbReference type="ARBA" id="ARBA00022692"/>
    </source>
</evidence>
<organism evidence="7 8">
    <name type="scientific">Diabrotica virgifera virgifera</name>
    <name type="common">western corn rootworm</name>
    <dbReference type="NCBI Taxonomy" id="50390"/>
    <lineage>
        <taxon>Eukaryota</taxon>
        <taxon>Metazoa</taxon>
        <taxon>Ecdysozoa</taxon>
        <taxon>Arthropoda</taxon>
        <taxon>Hexapoda</taxon>
        <taxon>Insecta</taxon>
        <taxon>Pterygota</taxon>
        <taxon>Neoptera</taxon>
        <taxon>Endopterygota</taxon>
        <taxon>Coleoptera</taxon>
        <taxon>Polyphaga</taxon>
        <taxon>Cucujiformia</taxon>
        <taxon>Chrysomeloidea</taxon>
        <taxon>Chrysomelidae</taxon>
        <taxon>Galerucinae</taxon>
        <taxon>Diabroticina</taxon>
        <taxon>Diabroticites</taxon>
        <taxon>Diabrotica</taxon>
    </lineage>
</organism>
<dbReference type="Proteomes" id="UP001652700">
    <property type="component" value="Unplaced"/>
</dbReference>
<reference evidence="7" key="1">
    <citation type="submission" date="2025-05" db="UniProtKB">
        <authorList>
            <consortium name="EnsemblMetazoa"/>
        </authorList>
    </citation>
    <scope>IDENTIFICATION</scope>
</reference>
<feature type="transmembrane region" description="Helical" evidence="6">
    <location>
        <begin position="491"/>
        <end position="509"/>
    </location>
</feature>
<evidence type="ECO:0000256" key="5">
    <source>
        <dbReference type="ARBA" id="ARBA00038268"/>
    </source>
</evidence>
<evidence type="ECO:0008006" key="9">
    <source>
        <dbReference type="Google" id="ProtNLM"/>
    </source>
</evidence>
<keyword evidence="2 6" id="KW-0812">Transmembrane</keyword>
<dbReference type="Pfam" id="PF03062">
    <property type="entry name" value="MBOAT"/>
    <property type="match status" value="1"/>
</dbReference>
<name>A0ABM5K2I6_DIAVI</name>
<feature type="transmembrane region" description="Helical" evidence="6">
    <location>
        <begin position="94"/>
        <end position="117"/>
    </location>
</feature>
<dbReference type="PANTHER" id="PTHR13285:SF18">
    <property type="entry name" value="PROTEIN-CYSTEINE N-PALMITOYLTRANSFERASE RASP"/>
    <property type="match status" value="1"/>
</dbReference>
<feature type="transmembrane region" description="Helical" evidence="6">
    <location>
        <begin position="6"/>
        <end position="31"/>
    </location>
</feature>
<dbReference type="PANTHER" id="PTHR13285">
    <property type="entry name" value="ACYLTRANSFERASE"/>
    <property type="match status" value="1"/>
</dbReference>
<evidence type="ECO:0000256" key="1">
    <source>
        <dbReference type="ARBA" id="ARBA00004141"/>
    </source>
</evidence>
<evidence type="ECO:0000313" key="8">
    <source>
        <dbReference type="Proteomes" id="UP001652700"/>
    </source>
</evidence>
<dbReference type="InterPro" id="IPR051085">
    <property type="entry name" value="MB_O-acyltransferase"/>
</dbReference>
<feature type="transmembrane region" description="Helical" evidence="6">
    <location>
        <begin position="247"/>
        <end position="267"/>
    </location>
</feature>
<keyword evidence="3 6" id="KW-1133">Transmembrane helix</keyword>
<keyword evidence="8" id="KW-1185">Reference proteome</keyword>
<comment type="similarity">
    <text evidence="5">Belongs to the membrane-bound acyltransferase family. HHAT subfamily.</text>
</comment>
<evidence type="ECO:0000313" key="7">
    <source>
        <dbReference type="EnsemblMetazoa" id="XP_050504401.1"/>
    </source>
</evidence>
<feature type="transmembrane region" description="Helical" evidence="6">
    <location>
        <begin position="129"/>
        <end position="150"/>
    </location>
</feature>
<sequence>MNVEIYIYFFIWTISVIYSVYSFSSTTYTYFRFYKDEFNDFTEDLQYFPKRDKSDMEWESIMFLVTQYFPWVLIYLVVSQILKYCSASKTVLQIWQITFTVSYILLKWNHIYLTVFIIQPMLFSVVNQLKLGVIPIWFISGTVLAVLNYFKSIINEPEVYKEFNLEDFEIYLLISCLFWLNLKCLSLCLEAGHSSKTFLDVFAYCLYPPTVLTGPFILYKNFQENYNSSVLNLTKCKKFFRNIFRTMLWYICSYICLHFIYVSAAAYHRQLFENFNGWCLYGFGYTMGQFFHLKYVILYGMSTNYATFENIDVPNLPRCIGRIHLYSDMWKYFDAGLYKFLLSHIYIPLALITQNKTIRSFICFLFVYIWHGLEVNILIWTILNFFGIIFEKMYWPKGEKTFYKSSTCNRWKRRTDCLIAAFLLAISAISNFYFFAGMDVGNEFFKRLFSASVPIEIADHAWTSTSGQSWPFVGNADTTCNVPGFMAVSRVTVLFVAVTNSFRVIRYVFRRRLIMEMFMTRDRSRCILEDSKRDLWFCLLGVETSKRREKNRFEDFTAVLFCSLGSALRRTVKIKDDWNVFFFGVCVSERRVIFFLLRINSLRKGVRSELLVICGKKYEFA</sequence>
<feature type="transmembrane region" description="Helical" evidence="6">
    <location>
        <begin position="416"/>
        <end position="436"/>
    </location>
</feature>
<feature type="transmembrane region" description="Helical" evidence="6">
    <location>
        <begin position="61"/>
        <end position="82"/>
    </location>
</feature>
<dbReference type="EnsemblMetazoa" id="XM_050648444.1">
    <property type="protein sequence ID" value="XP_050504401.1"/>
    <property type="gene ID" value="LOC126883197"/>
</dbReference>
<evidence type="ECO:0000256" key="4">
    <source>
        <dbReference type="ARBA" id="ARBA00023136"/>
    </source>
</evidence>